<dbReference type="EMBL" id="CAKOAT010127710">
    <property type="protein sequence ID" value="CAH8335321.1"/>
    <property type="molecule type" value="Genomic_DNA"/>
</dbReference>
<evidence type="ECO:0000313" key="1">
    <source>
        <dbReference type="EMBL" id="CAH8335321.1"/>
    </source>
</evidence>
<sequence>MVRLTLWGKPSTEFSIMQSKKDRKFKVAIITSVIPKLFQGKLELTSSPATSFYFHKSIILIKNYRGRIKSHREA</sequence>
<proteinExistence type="predicted"/>
<organism evidence="1 2">
    <name type="scientific">Eruca vesicaria subsp. sativa</name>
    <name type="common">Garden rocket</name>
    <name type="synonym">Eruca sativa</name>
    <dbReference type="NCBI Taxonomy" id="29727"/>
    <lineage>
        <taxon>Eukaryota</taxon>
        <taxon>Viridiplantae</taxon>
        <taxon>Streptophyta</taxon>
        <taxon>Embryophyta</taxon>
        <taxon>Tracheophyta</taxon>
        <taxon>Spermatophyta</taxon>
        <taxon>Magnoliopsida</taxon>
        <taxon>eudicotyledons</taxon>
        <taxon>Gunneridae</taxon>
        <taxon>Pentapetalae</taxon>
        <taxon>rosids</taxon>
        <taxon>malvids</taxon>
        <taxon>Brassicales</taxon>
        <taxon>Brassicaceae</taxon>
        <taxon>Brassiceae</taxon>
        <taxon>Eruca</taxon>
    </lineage>
</organism>
<protein>
    <recommendedName>
        <fullName evidence="3">Ribosomal protein S19</fullName>
    </recommendedName>
</protein>
<keyword evidence="2" id="KW-1185">Reference proteome</keyword>
<dbReference type="InterPro" id="IPR012340">
    <property type="entry name" value="NA-bd_OB-fold"/>
</dbReference>
<dbReference type="Proteomes" id="UP001642260">
    <property type="component" value="Unassembled WGS sequence"/>
</dbReference>
<evidence type="ECO:0000313" key="2">
    <source>
        <dbReference type="Proteomes" id="UP001642260"/>
    </source>
</evidence>
<dbReference type="AlphaFoldDB" id="A0ABC8JWY0"/>
<evidence type="ECO:0008006" key="3">
    <source>
        <dbReference type="Google" id="ProtNLM"/>
    </source>
</evidence>
<dbReference type="Gene3D" id="2.40.50.140">
    <property type="entry name" value="Nucleic acid-binding proteins"/>
    <property type="match status" value="1"/>
</dbReference>
<name>A0ABC8JWY0_ERUVS</name>
<reference evidence="1 2" key="1">
    <citation type="submission" date="2022-03" db="EMBL/GenBank/DDBJ databases">
        <authorList>
            <person name="Macdonald S."/>
            <person name="Ahmed S."/>
            <person name="Newling K."/>
        </authorList>
    </citation>
    <scope>NUCLEOTIDE SEQUENCE [LARGE SCALE GENOMIC DNA]</scope>
</reference>
<comment type="caution">
    <text evidence="1">The sequence shown here is derived from an EMBL/GenBank/DDBJ whole genome shotgun (WGS) entry which is preliminary data.</text>
</comment>
<accession>A0ABC8JWY0</accession>
<gene>
    <name evidence="1" type="ORF">ERUC_LOCUS13525</name>
</gene>